<evidence type="ECO:0000313" key="2">
    <source>
        <dbReference type="Proteomes" id="UP001286313"/>
    </source>
</evidence>
<organism evidence="1 2">
    <name type="scientific">Petrolisthes cinctipes</name>
    <name type="common">Flat porcelain crab</name>
    <dbReference type="NCBI Taxonomy" id="88211"/>
    <lineage>
        <taxon>Eukaryota</taxon>
        <taxon>Metazoa</taxon>
        <taxon>Ecdysozoa</taxon>
        <taxon>Arthropoda</taxon>
        <taxon>Crustacea</taxon>
        <taxon>Multicrustacea</taxon>
        <taxon>Malacostraca</taxon>
        <taxon>Eumalacostraca</taxon>
        <taxon>Eucarida</taxon>
        <taxon>Decapoda</taxon>
        <taxon>Pleocyemata</taxon>
        <taxon>Anomura</taxon>
        <taxon>Galatheoidea</taxon>
        <taxon>Porcellanidae</taxon>
        <taxon>Petrolisthes</taxon>
    </lineage>
</organism>
<evidence type="ECO:0000313" key="1">
    <source>
        <dbReference type="EMBL" id="KAK3889705.1"/>
    </source>
</evidence>
<sequence>MSGRFTGKTKDLCFKVFMSCDDEILDALSTLRNDIDLPDDVCSQLERIVCLLYRSKIYTKVNELRWIRFSNRAAEGENLPPTSGSLVLHIRRAHYISIICKKKNCETHPCLPVPTAFGWTCDAGLSQFSPVRCLNPPAVLHLVKCGCKHGCEEKCSCRKNNIPCRKVCGCCLFSCNNKTFQPGINEDYED</sequence>
<keyword evidence="2" id="KW-1185">Reference proteome</keyword>
<comment type="caution">
    <text evidence="1">The sequence shown here is derived from an EMBL/GenBank/DDBJ whole genome shotgun (WGS) entry which is preliminary data.</text>
</comment>
<gene>
    <name evidence="1" type="ORF">Pcinc_006271</name>
</gene>
<reference evidence="1" key="1">
    <citation type="submission" date="2023-10" db="EMBL/GenBank/DDBJ databases">
        <title>Genome assemblies of two species of porcelain crab, Petrolisthes cinctipes and Petrolisthes manimaculis (Anomura: Porcellanidae).</title>
        <authorList>
            <person name="Angst P."/>
        </authorList>
    </citation>
    <scope>NUCLEOTIDE SEQUENCE</scope>
    <source>
        <strain evidence="1">PB745_01</strain>
        <tissue evidence="1">Gill</tissue>
    </source>
</reference>
<evidence type="ECO:0008006" key="3">
    <source>
        <dbReference type="Google" id="ProtNLM"/>
    </source>
</evidence>
<protein>
    <recommendedName>
        <fullName evidence="3">Tesmin/TSO1-like CXC domain-containing protein</fullName>
    </recommendedName>
</protein>
<dbReference type="AlphaFoldDB" id="A0AAE1L1P5"/>
<name>A0AAE1L1P5_PETCI</name>
<proteinExistence type="predicted"/>
<accession>A0AAE1L1P5</accession>
<dbReference type="EMBL" id="JAWQEG010000464">
    <property type="protein sequence ID" value="KAK3889705.1"/>
    <property type="molecule type" value="Genomic_DNA"/>
</dbReference>
<dbReference type="Proteomes" id="UP001286313">
    <property type="component" value="Unassembled WGS sequence"/>
</dbReference>